<dbReference type="InterPro" id="IPR005531">
    <property type="entry name" value="Asp23"/>
</dbReference>
<evidence type="ECO:0000313" key="5">
    <source>
        <dbReference type="Proteomes" id="UP000530850"/>
    </source>
</evidence>
<evidence type="ECO:0000313" key="4">
    <source>
        <dbReference type="Proteomes" id="UP000309454"/>
    </source>
</evidence>
<reference evidence="2 5" key="2">
    <citation type="submission" date="2020-08" db="EMBL/GenBank/DDBJ databases">
        <title>Sequencing the genomes of 1000 actinobacteria strains.</title>
        <authorList>
            <person name="Klenk H.-P."/>
        </authorList>
    </citation>
    <scope>NUCLEOTIDE SEQUENCE [LARGE SCALE GENOMIC DNA]</scope>
    <source>
        <strain evidence="2 5">DSM 22242</strain>
    </source>
</reference>
<dbReference type="Proteomes" id="UP000530850">
    <property type="component" value="Unassembled WGS sequence"/>
</dbReference>
<evidence type="ECO:0000313" key="2">
    <source>
        <dbReference type="EMBL" id="MBB3170831.1"/>
    </source>
</evidence>
<gene>
    <name evidence="3" type="ORF">E5982_08680</name>
    <name evidence="2" type="ORF">FHR31_000611</name>
</gene>
<comment type="similarity">
    <text evidence="1">Belongs to the asp23 family.</text>
</comment>
<reference evidence="3 4" key="1">
    <citation type="submission" date="2019-04" db="EMBL/GenBank/DDBJ databases">
        <title>Microbes associate with the intestines of laboratory mice.</title>
        <authorList>
            <person name="Navarre W."/>
            <person name="Wong E."/>
            <person name="Huang K.C."/>
            <person name="Tropini C."/>
            <person name="Ng K."/>
            <person name="Yu B."/>
        </authorList>
    </citation>
    <scope>NUCLEOTIDE SEQUENCE [LARGE SCALE GENOMIC DNA]</scope>
    <source>
        <strain evidence="3 4">NM48_B13</strain>
    </source>
</reference>
<dbReference type="EMBL" id="JACHYA010000001">
    <property type="protein sequence ID" value="MBB3170831.1"/>
    <property type="molecule type" value="Genomic_DNA"/>
</dbReference>
<dbReference type="RefSeq" id="WP_123186238.1">
    <property type="nucleotide sequence ID" value="NZ_CANPEU010000038.1"/>
</dbReference>
<comment type="caution">
    <text evidence="3">The sequence shown here is derived from an EMBL/GenBank/DDBJ whole genome shotgun (WGS) entry which is preliminary data.</text>
</comment>
<dbReference type="GeneID" id="93357565"/>
<protein>
    <submittedName>
        <fullName evidence="3">Asp23/Gls24 family envelope stress response protein</fullName>
    </submittedName>
    <submittedName>
        <fullName evidence="2">Putative alkaline shock family protein YloU</fullName>
    </submittedName>
</protein>
<dbReference type="OrthoDB" id="3177640at2"/>
<sequence length="116" mass="11881">MSESEMTEGMILGPGVVETIISMAASEVEGVASVGSFAASGLRNMIAAKPTTQGIAIQPGEGDNMAVDIHIEAYSGFPLPQLAAKLRTAIADAVALQVGRNVTAVDVYIDGIQFAS</sequence>
<dbReference type="Proteomes" id="UP000309454">
    <property type="component" value="Unassembled WGS sequence"/>
</dbReference>
<accession>A0A3N0AA81</accession>
<dbReference type="AlphaFoldDB" id="A0A3N0AA81"/>
<dbReference type="PANTHER" id="PTHR34297:SF1">
    <property type="entry name" value="ASP23_GLS24 FAMILY ENVELOPE STRESS RESPONSE PROTEIN"/>
    <property type="match status" value="1"/>
</dbReference>
<organism evidence="3 4">
    <name type="scientific">Parvibacter caecicola</name>
    <dbReference type="NCBI Taxonomy" id="747645"/>
    <lineage>
        <taxon>Bacteria</taxon>
        <taxon>Bacillati</taxon>
        <taxon>Actinomycetota</taxon>
        <taxon>Coriobacteriia</taxon>
        <taxon>Coriobacteriales</taxon>
        <taxon>Coriobacteriaceae</taxon>
        <taxon>Parvibacter</taxon>
    </lineage>
</organism>
<dbReference type="PANTHER" id="PTHR34297">
    <property type="entry name" value="HYPOTHETICAL CYTOSOLIC PROTEIN-RELATED"/>
    <property type="match status" value="1"/>
</dbReference>
<proteinExistence type="inferred from homology"/>
<name>A0A3N0AA81_9ACTN</name>
<keyword evidence="4" id="KW-1185">Reference proteome</keyword>
<evidence type="ECO:0000256" key="1">
    <source>
        <dbReference type="ARBA" id="ARBA00005721"/>
    </source>
</evidence>
<evidence type="ECO:0000313" key="3">
    <source>
        <dbReference type="EMBL" id="TJW09715.1"/>
    </source>
</evidence>
<dbReference type="Pfam" id="PF03780">
    <property type="entry name" value="Asp23"/>
    <property type="match status" value="1"/>
</dbReference>
<dbReference type="EMBL" id="SSTM01000007">
    <property type="protein sequence ID" value="TJW09715.1"/>
    <property type="molecule type" value="Genomic_DNA"/>
</dbReference>